<keyword evidence="3 7" id="KW-0479">Metal-binding</keyword>
<dbReference type="InterPro" id="IPR050134">
    <property type="entry name" value="NAD-dep_sirtuin_deacylases"/>
</dbReference>
<evidence type="ECO:0000313" key="11">
    <source>
        <dbReference type="RefSeq" id="XP_005094298.1"/>
    </source>
</evidence>
<keyword evidence="2" id="KW-0808">Transferase</keyword>
<name>A0ABM0JIC0_APLCA</name>
<evidence type="ECO:0000256" key="4">
    <source>
        <dbReference type="ARBA" id="ARBA00022833"/>
    </source>
</evidence>
<dbReference type="SUPFAM" id="SSF52467">
    <property type="entry name" value="DHS-like NAD/FAD-binding domain"/>
    <property type="match status" value="1"/>
</dbReference>
<comment type="similarity">
    <text evidence="6">Belongs to the sirtuin family. Class IV subfamily.</text>
</comment>
<accession>A0ABM0JIC0</accession>
<feature type="active site" description="Proton acceptor" evidence="7">
    <location>
        <position position="133"/>
    </location>
</feature>
<dbReference type="Gene3D" id="2.20.28.200">
    <property type="match status" value="1"/>
</dbReference>
<organism evidence="10 11">
    <name type="scientific">Aplysia californica</name>
    <name type="common">California sea hare</name>
    <dbReference type="NCBI Taxonomy" id="6500"/>
    <lineage>
        <taxon>Eukaryota</taxon>
        <taxon>Metazoa</taxon>
        <taxon>Spiralia</taxon>
        <taxon>Lophotrochozoa</taxon>
        <taxon>Mollusca</taxon>
        <taxon>Gastropoda</taxon>
        <taxon>Heterobranchia</taxon>
        <taxon>Euthyneura</taxon>
        <taxon>Tectipleura</taxon>
        <taxon>Aplysiida</taxon>
        <taxon>Aplysioidea</taxon>
        <taxon>Aplysiidae</taxon>
        <taxon>Aplysia</taxon>
    </lineage>
</organism>
<feature type="region of interest" description="Disordered" evidence="8">
    <location>
        <begin position="330"/>
        <end position="365"/>
    </location>
</feature>
<evidence type="ECO:0000256" key="6">
    <source>
        <dbReference type="ARBA" id="ARBA00038170"/>
    </source>
</evidence>
<dbReference type="CDD" id="cd01410">
    <property type="entry name" value="SIRT7"/>
    <property type="match status" value="1"/>
</dbReference>
<keyword evidence="4 7" id="KW-0862">Zinc</keyword>
<feature type="compositionally biased region" description="Basic and acidic residues" evidence="8">
    <location>
        <begin position="354"/>
        <end position="363"/>
    </location>
</feature>
<proteinExistence type="inferred from homology"/>
<reference evidence="11 12" key="1">
    <citation type="submission" date="2025-05" db="UniProtKB">
        <authorList>
            <consortium name="RefSeq"/>
        </authorList>
    </citation>
    <scope>IDENTIFICATION</scope>
</reference>
<sequence>MSVNYASGLSPYDHKGKCGLPEKFDAPELLSSKIDQLIELVKKSKYIVVHTGAGISTSAGIPDFRGPNGVWTLEEKGESPKHNVTFDSAVPTVTHMALLALEWAGIVKYVVSQNIDGLHVRSGFPRNRLSELHGNMFVEECNKCGHQYIREKCVPTMARNLTGGSCSQKKSRGLCRGKLIDTILDWEDSLPERDLELAEEHSRKADLSLCLGTSLQIVPSGNIPLLTKKNGGQLVIINLQATKHDKKCHLKISTYVDQVMKKICEALNIHIPDSSGPSVCISSHHTLPKEKAICVATDEVLLENYTSSYSKYLKSESCDSDDVKDLKVSKKRKLSDSDNEDVSDSKVHSQTIENPKDVKKQDCDTGVTDNCKQEMKADKLFSHVPPFDLCHTVCEKT</sequence>
<evidence type="ECO:0000256" key="7">
    <source>
        <dbReference type="PROSITE-ProRule" id="PRU00236"/>
    </source>
</evidence>
<dbReference type="InterPro" id="IPR003000">
    <property type="entry name" value="Sirtuin"/>
</dbReference>
<evidence type="ECO:0000256" key="2">
    <source>
        <dbReference type="ARBA" id="ARBA00022679"/>
    </source>
</evidence>
<keyword evidence="10" id="KW-1185">Reference proteome</keyword>
<dbReference type="Gene3D" id="3.40.50.1220">
    <property type="entry name" value="TPP-binding domain"/>
    <property type="match status" value="1"/>
</dbReference>
<dbReference type="PROSITE" id="PS50305">
    <property type="entry name" value="SIRTUIN"/>
    <property type="match status" value="1"/>
</dbReference>
<dbReference type="RefSeq" id="XP_012935667.1">
    <property type="nucleotide sequence ID" value="XM_013080213.2"/>
</dbReference>
<dbReference type="PANTHER" id="PTHR11085:SF12">
    <property type="entry name" value="NAD-DEPENDENT PROTEIN DEACYLASE SIRTUIN-6"/>
    <property type="match status" value="1"/>
</dbReference>
<keyword evidence="5" id="KW-0520">NAD</keyword>
<evidence type="ECO:0000313" key="10">
    <source>
        <dbReference type="Proteomes" id="UP000694888"/>
    </source>
</evidence>
<feature type="binding site" evidence="7">
    <location>
        <position position="175"/>
    </location>
    <ligand>
        <name>Zn(2+)</name>
        <dbReference type="ChEBI" id="CHEBI:29105"/>
    </ligand>
</feature>
<evidence type="ECO:0000256" key="5">
    <source>
        <dbReference type="ARBA" id="ARBA00023027"/>
    </source>
</evidence>
<evidence type="ECO:0000256" key="3">
    <source>
        <dbReference type="ARBA" id="ARBA00022723"/>
    </source>
</evidence>
<dbReference type="EC" id="2.3.1.286" evidence="1"/>
<dbReference type="PANTHER" id="PTHR11085">
    <property type="entry name" value="NAD-DEPENDENT PROTEIN DEACYLASE SIRTUIN-5, MITOCHONDRIAL-RELATED"/>
    <property type="match status" value="1"/>
</dbReference>
<evidence type="ECO:0000259" key="9">
    <source>
        <dbReference type="PROSITE" id="PS50305"/>
    </source>
</evidence>
<dbReference type="InterPro" id="IPR029035">
    <property type="entry name" value="DHS-like_NAD/FAD-binding_dom"/>
</dbReference>
<dbReference type="GeneID" id="101860154"/>
<feature type="binding site" evidence="7">
    <location>
        <position position="144"/>
    </location>
    <ligand>
        <name>Zn(2+)</name>
        <dbReference type="ChEBI" id="CHEBI:29105"/>
    </ligand>
</feature>
<evidence type="ECO:0000256" key="1">
    <source>
        <dbReference type="ARBA" id="ARBA00012928"/>
    </source>
</evidence>
<dbReference type="RefSeq" id="XP_005094298.1">
    <property type="nucleotide sequence ID" value="XM_005094241.3"/>
</dbReference>
<dbReference type="Proteomes" id="UP000694888">
    <property type="component" value="Unplaced"/>
</dbReference>
<feature type="domain" description="Deacetylase sirtuin-type" evidence="9">
    <location>
        <begin position="27"/>
        <end position="270"/>
    </location>
</feature>
<protein>
    <recommendedName>
        <fullName evidence="1">protein acetyllysine N-acetyltransferase</fullName>
        <ecNumber evidence="1">2.3.1.286</ecNumber>
    </recommendedName>
</protein>
<dbReference type="InterPro" id="IPR026590">
    <property type="entry name" value="Ssirtuin_cat_dom"/>
</dbReference>
<feature type="binding site" evidence="7">
    <location>
        <position position="141"/>
    </location>
    <ligand>
        <name>Zn(2+)</name>
        <dbReference type="ChEBI" id="CHEBI:29105"/>
    </ligand>
</feature>
<evidence type="ECO:0000313" key="12">
    <source>
        <dbReference type="RefSeq" id="XP_012935667.1"/>
    </source>
</evidence>
<dbReference type="Pfam" id="PF02146">
    <property type="entry name" value="SIR2"/>
    <property type="match status" value="1"/>
</dbReference>
<evidence type="ECO:0000256" key="8">
    <source>
        <dbReference type="SAM" id="MobiDB-lite"/>
    </source>
</evidence>
<gene>
    <name evidence="11 12" type="primary">LOC101860154</name>
</gene>
<feature type="binding site" evidence="7">
    <location>
        <position position="166"/>
    </location>
    <ligand>
        <name>Zn(2+)</name>
        <dbReference type="ChEBI" id="CHEBI:29105"/>
    </ligand>
</feature>